<dbReference type="InterPro" id="IPR046673">
    <property type="entry name" value="ToxA_N"/>
</dbReference>
<protein>
    <recommendedName>
        <fullName evidence="2">RING-type E3 ubiquitin transferase</fullName>
        <ecNumber evidence="2">2.3.2.27</ecNumber>
    </recommendedName>
</protein>
<feature type="region of interest" description="Disordered" evidence="7">
    <location>
        <begin position="1514"/>
        <end position="1535"/>
    </location>
</feature>
<evidence type="ECO:0000256" key="7">
    <source>
        <dbReference type="SAM" id="MobiDB-lite"/>
    </source>
</evidence>
<keyword evidence="6" id="KW-1035">Host cytoplasm</keyword>
<accession>A0ABU7HS64</accession>
<evidence type="ECO:0000256" key="3">
    <source>
        <dbReference type="ARBA" id="ARBA00022614"/>
    </source>
</evidence>
<proteinExistence type="inferred from homology"/>
<dbReference type="EC" id="2.3.2.27" evidence="2"/>
<dbReference type="Pfam" id="PF14496">
    <property type="entry name" value="NEL"/>
    <property type="match status" value="1"/>
</dbReference>
<dbReference type="SUPFAM" id="SSF52058">
    <property type="entry name" value="L domain-like"/>
    <property type="match status" value="2"/>
</dbReference>
<comment type="PTM">
    <text evidence="6">Ubiquitinated in the presence of host E1 ubiquitin-activating enzyme, E2 ubiquitin-conjugating enzyme and ubiquitin.</text>
</comment>
<dbReference type="InterPro" id="IPR032675">
    <property type="entry name" value="LRR_dom_sf"/>
</dbReference>
<dbReference type="Pfam" id="PF20178">
    <property type="entry name" value="ToxA_N"/>
    <property type="match status" value="1"/>
</dbReference>
<dbReference type="Gene3D" id="1.20.58.360">
    <property type="entry name" value="Shigella T3SS effector IpaH defines"/>
    <property type="match status" value="1"/>
</dbReference>
<dbReference type="InterPro" id="IPR050333">
    <property type="entry name" value="SLRP"/>
</dbReference>
<keyword evidence="6" id="KW-0832">Ubl conjugation</keyword>
<feature type="active site" description="Glycyl thioester intermediate" evidence="6">
    <location>
        <position position="1622"/>
    </location>
</feature>
<organism evidence="9 10">
    <name type="scientific">Pseudomonas ulcerans</name>
    <dbReference type="NCBI Taxonomy" id="3115852"/>
    <lineage>
        <taxon>Bacteria</taxon>
        <taxon>Pseudomonadati</taxon>
        <taxon>Pseudomonadota</taxon>
        <taxon>Gammaproteobacteria</taxon>
        <taxon>Pseudomonadales</taxon>
        <taxon>Pseudomonadaceae</taxon>
        <taxon>Pseudomonas</taxon>
    </lineage>
</organism>
<dbReference type="EMBL" id="JAZDQJ010000014">
    <property type="protein sequence ID" value="MEE1934373.1"/>
    <property type="molecule type" value="Genomic_DNA"/>
</dbReference>
<evidence type="ECO:0000256" key="6">
    <source>
        <dbReference type="PROSITE-ProRule" id="PRU01398"/>
    </source>
</evidence>
<keyword evidence="5" id="KW-0843">Virulence</keyword>
<keyword evidence="4" id="KW-0677">Repeat</keyword>
<keyword evidence="3" id="KW-0433">Leucine-rich repeat</keyword>
<keyword evidence="6" id="KW-0833">Ubl conjugation pathway</keyword>
<dbReference type="Gene3D" id="3.80.10.10">
    <property type="entry name" value="Ribonuclease Inhibitor"/>
    <property type="match status" value="2"/>
</dbReference>
<evidence type="ECO:0000256" key="4">
    <source>
        <dbReference type="ARBA" id="ARBA00022737"/>
    </source>
</evidence>
<keyword evidence="6" id="KW-0808">Transferase</keyword>
<dbReference type="PANTHER" id="PTHR45712">
    <property type="entry name" value="AGAP008170-PA"/>
    <property type="match status" value="1"/>
</dbReference>
<gene>
    <name evidence="9" type="ORF">V0R50_14165</name>
</gene>
<dbReference type="PROSITE" id="PS52053">
    <property type="entry name" value="NEL"/>
    <property type="match status" value="1"/>
</dbReference>
<feature type="domain" description="NEL" evidence="8">
    <location>
        <begin position="1527"/>
        <end position="1813"/>
    </location>
</feature>
<name>A0ABU7HS64_9PSED</name>
<dbReference type="PANTHER" id="PTHR45712:SF22">
    <property type="entry name" value="INSULIN-LIKE GROWTH FACTOR-BINDING PROTEIN COMPLEX ACID LABILE SUBUNIT"/>
    <property type="match status" value="1"/>
</dbReference>
<evidence type="ECO:0000256" key="1">
    <source>
        <dbReference type="ARBA" id="ARBA00000900"/>
    </source>
</evidence>
<reference evidence="9 10" key="1">
    <citation type="submission" date="2024-01" db="EMBL/GenBank/DDBJ databases">
        <title>Unpublished Manusciprt.</title>
        <authorList>
            <person name="Duman M."/>
            <person name="Valdes E.G."/>
            <person name="Ajmi N."/>
            <person name="Altun S."/>
            <person name="Saticioglu I.B."/>
        </authorList>
    </citation>
    <scope>NUCLEOTIDE SEQUENCE [LARGE SCALE GENOMIC DNA]</scope>
    <source>
        <strain evidence="9 10">148P</strain>
    </source>
</reference>
<dbReference type="InterPro" id="IPR029487">
    <property type="entry name" value="NEL_dom"/>
</dbReference>
<sequence length="1813" mass="203883">MAANTPEPIDIHYQTVSQRVPRDLVQGTPEQRHALRGTLPPVLPWLAASSARYPEVVQALRDDFQLHQTHAKAVSALLEQLPGIEAFAEPLLRQALKNTFGLDLDVRHTFLFNAARASVDVARIDVGDPVANAFQVVKIATQSLLLSALQNFEAFEAEEGGLRDGRRPSLIFSSDSGRILEPGQTVDLLPERFAMLCRTLDLGGRYQRQLQSTFQPEPVAGESAEAAASARQAPFKAFEQSSFRLTLHLALLQGRIERALYDDLLHVADNRTASGCSSLSLLGVELPGIVVFPRGRRVVVYLPEEPQQPLQAFDSLEAFEDWLRLRLKEPAWRSFFLRFVPARERAGLMARIQRLLYPRVWNPGGWYEEQFDGKADLGLAMQGLDAPLFDSLLRRRIAQLKDDGLFQAVPTAEQDHKSTEDKVRYFLDVGLNVLNVAAFAVPVLGQVMLGVNAALLGYEVYEGFDSLAKGEREQAWGYFMDVVENLALMAALGVVAGAEKHFTGNLPLAVRSMRPVTLGDGSVRLWKPDLTPFAWDIELPDGLHRGDNGLYRYEGRDWLRLDGRYYSVRSLLGEAPAHVLEHPSRPGAYQPSVRHNGNGGWLHELDTPQHWRGMELFRRLGPVEAEVTEAMALRALRISGVSEAQLRQSLLEQRRPPALLSDTLGRLGLEEVMRKASLDDLEDLSGPSTGELFALSYERMQAPLSAAGQQLRGQFGGLPNGIIEEIVAAATSSELDTLAAGRVPLRLAEEARLYQQQVRIARACEGLYMDVEANPDSARVLLHGLEALPDWPKDLRIGLYQGASDGPRLTGIGTGRGSEIALVWRQQLPSEFCQALFEALPVTLRARLAIDDAPMLRRKLQEQPVAPRQRLREWLGMPALKPGFHSPMRLADGRIGYALSGRGQPFFTEDELLDKLRLLELDDLYPEDALQALYRAGLDRTAIAGRLDELLEERLQLGQCLDRWTLESARQTLGESHQQSRERIGAALWQHWRGNLLPELGRPEMPLYLWRVHLADLPTELPAFFRQRVASVVLSEVNLSAGAPSERLIREPQLQAFAEQFAQITALHLQGGEWQVGIPQMLARAWPQLRGLGLRELDGLMISYQDMRSLAGLTHLRWLELRGCRLLEWPIPVLDGLTLDYLGLDYLDLGAWPRWLDTVALARIGELSLMGNRLAELPPEILDDAEPVEVPTRVVLRGNQFNCQALLDLRVAEQIRRRFAFDLNLPIELEADLGNLVQERTQLHAALQEWAYRPGPDGPLPPERLAYRRRLARVLLDFWREDLYLSGTALLYLEDAVLADFPDRLPAFFPSRVRRLELTRFDTTSVDLDEFLGRFPLLAELSLVAGRQVLSQVPEGLTRLAHLREVALVRMGLTIDQAAMDTLGRIPLLSSLQLDGNRLGQITDVSMFNGRFLDYLGLAQMQISTWPAWLDTLIPEGIELLGLDDNQLVELPERLLENRYVDNGALDISLRNNPLSRETMIRAFTSQHSNRPYSFTMTLPEDIAAMEARVHTSDSEISPQLAEDGPSPEDPLSSWQTGDVEIDAQNRLLWQRIAQRGDAGSLLELVSRLRRSADYRSENTRAELVTRIWTVLAAADQDDELRLILNGMAEEPLLQLHHQETCLDGLRLEFNQMELQVHTRQAVREAGTENRGPTLFRLMRGLFRAQALDRIARERAGTRDEEEVRLAYRLRWAGQLELPVPPRGMLFRSEAEIAPGELDQALQRLQQEESGQGLLSFGADCDFWTAYLREAFAEQFRQLKDDYEAAVLATVDIWPDESGEQSATRIRALEDKFKADERRLLERLTLEQARAGL</sequence>
<comment type="catalytic activity">
    <reaction evidence="1">
        <text>S-ubiquitinyl-[E2 ubiquitin-conjugating enzyme]-L-cysteine + [acceptor protein]-L-lysine = [E2 ubiquitin-conjugating enzyme]-L-cysteine + N(6)-ubiquitinyl-[acceptor protein]-L-lysine.</text>
        <dbReference type="EC" id="2.3.2.27"/>
    </reaction>
</comment>
<comment type="caution">
    <text evidence="9">The sequence shown here is derived from an EMBL/GenBank/DDBJ whole genome shotgun (WGS) entry which is preliminary data.</text>
</comment>
<evidence type="ECO:0000313" key="9">
    <source>
        <dbReference type="EMBL" id="MEE1934373.1"/>
    </source>
</evidence>
<dbReference type="Proteomes" id="UP001335100">
    <property type="component" value="Unassembled WGS sequence"/>
</dbReference>
<keyword evidence="6" id="KW-0964">Secreted</keyword>
<evidence type="ECO:0000256" key="5">
    <source>
        <dbReference type="ARBA" id="ARBA00023026"/>
    </source>
</evidence>
<evidence type="ECO:0000259" key="8">
    <source>
        <dbReference type="PROSITE" id="PS52053"/>
    </source>
</evidence>
<keyword evidence="10" id="KW-1185">Reference proteome</keyword>
<evidence type="ECO:0000313" key="10">
    <source>
        <dbReference type="Proteomes" id="UP001335100"/>
    </source>
</evidence>
<comment type="similarity">
    <text evidence="6">Belongs to the LRR-containing bacterial E3 ligase family.</text>
</comment>
<evidence type="ECO:0000256" key="2">
    <source>
        <dbReference type="ARBA" id="ARBA00012483"/>
    </source>
</evidence>